<dbReference type="AlphaFoldDB" id="A0A0K2TH31"/>
<accession>A0A0K2TH31</accession>
<dbReference type="EMBL" id="HACA01007903">
    <property type="protein sequence ID" value="CDW25264.1"/>
    <property type="molecule type" value="Transcribed_RNA"/>
</dbReference>
<evidence type="ECO:0000313" key="1">
    <source>
        <dbReference type="EMBL" id="CDW25264.1"/>
    </source>
</evidence>
<name>A0A0K2TH31_LEPSM</name>
<organism evidence="1">
    <name type="scientific">Lepeophtheirus salmonis</name>
    <name type="common">Salmon louse</name>
    <name type="synonym">Caligus salmonis</name>
    <dbReference type="NCBI Taxonomy" id="72036"/>
    <lineage>
        <taxon>Eukaryota</taxon>
        <taxon>Metazoa</taxon>
        <taxon>Ecdysozoa</taxon>
        <taxon>Arthropoda</taxon>
        <taxon>Crustacea</taxon>
        <taxon>Multicrustacea</taxon>
        <taxon>Hexanauplia</taxon>
        <taxon>Copepoda</taxon>
        <taxon>Siphonostomatoida</taxon>
        <taxon>Caligidae</taxon>
        <taxon>Lepeophtheirus</taxon>
    </lineage>
</organism>
<proteinExistence type="predicted"/>
<reference evidence="1" key="1">
    <citation type="submission" date="2014-05" db="EMBL/GenBank/DDBJ databases">
        <authorList>
            <person name="Chronopoulou M."/>
        </authorList>
    </citation>
    <scope>NUCLEOTIDE SEQUENCE</scope>
    <source>
        <tissue evidence="1">Whole organism</tissue>
    </source>
</reference>
<sequence length="62" mass="7271">MKLSLSYTGGSLNEKVCLISLKPITKVKWKTYSVLTHNPCHQQFHPRPNYRQSMFIEISNLY</sequence>
<protein>
    <submittedName>
        <fullName evidence="1">Uncharacterized protein</fullName>
    </submittedName>
</protein>